<sequence length="289" mass="31128">MIQHLYTSAQNVAVDVLRLDLHHELASGNKWFKLLPNLNAARRQGKTRVISFGGAYSNHLHALAAVGRAEGIETIACVRADADAELSPTLLDAVGWGMALHFLSRSEYRRRHDAEFIAELAAEYPNSYVIPEGGANVLGAGGCGAIVDLLPDSGRDYTAVVLACGTGTSLAGVASKIAAGVSVIGIPVLKAEKFMAEDICGLLAELGGDRNNWCLDHRFHGGAYARLPSHMAEYMQLFEQRYGVLLDPVYTAKASYALQYMVDNREFDEGGKVLLIHTGGLQGRRGFGL</sequence>
<comment type="similarity">
    <text evidence="2">Belongs to the ACC deaminase/D-cysteine desulfhydrase family.</text>
</comment>
<protein>
    <recommendedName>
        <fullName evidence="6">Tryptophan synthase beta chain-like PALP domain-containing protein</fullName>
    </recommendedName>
</protein>
<name>A0A2S4HBA5_9GAMM</name>
<accession>A0A2S4HBA5</accession>
<dbReference type="InterPro" id="IPR001926">
    <property type="entry name" value="TrpB-like_PALP"/>
</dbReference>
<dbReference type="Proteomes" id="UP000237222">
    <property type="component" value="Unassembled WGS sequence"/>
</dbReference>
<dbReference type="PANTHER" id="PTHR43780">
    <property type="entry name" value="1-AMINOCYCLOPROPANE-1-CARBOXYLATE DEAMINASE-RELATED"/>
    <property type="match status" value="1"/>
</dbReference>
<evidence type="ECO:0000313" key="8">
    <source>
        <dbReference type="Proteomes" id="UP000237222"/>
    </source>
</evidence>
<dbReference type="Pfam" id="PF00291">
    <property type="entry name" value="PALP"/>
    <property type="match status" value="1"/>
</dbReference>
<feature type="modified residue" description="N6-(pyridoxal phosphate)lysine" evidence="5">
    <location>
        <position position="30"/>
    </location>
</feature>
<dbReference type="EMBL" id="PQGG01000042">
    <property type="protein sequence ID" value="POP51264.1"/>
    <property type="molecule type" value="Genomic_DNA"/>
</dbReference>
<evidence type="ECO:0000259" key="6">
    <source>
        <dbReference type="Pfam" id="PF00291"/>
    </source>
</evidence>
<dbReference type="SUPFAM" id="SSF53686">
    <property type="entry name" value="Tryptophan synthase beta subunit-like PLP-dependent enzymes"/>
    <property type="match status" value="1"/>
</dbReference>
<comment type="caution">
    <text evidence="7">The sequence shown here is derived from an EMBL/GenBank/DDBJ whole genome shotgun (WGS) entry which is preliminary data.</text>
</comment>
<reference evidence="7" key="1">
    <citation type="submission" date="2018-01" db="EMBL/GenBank/DDBJ databases">
        <authorList>
            <person name="Yu X.-D."/>
        </authorList>
    </citation>
    <scope>NUCLEOTIDE SEQUENCE</scope>
    <source>
        <strain evidence="7">ZX-21</strain>
    </source>
</reference>
<dbReference type="InterPro" id="IPR027278">
    <property type="entry name" value="ACCD_DCysDesulf"/>
</dbReference>
<feature type="domain" description="Tryptophan synthase beta chain-like PALP" evidence="6">
    <location>
        <begin position="26"/>
        <end position="279"/>
    </location>
</feature>
<evidence type="ECO:0000256" key="2">
    <source>
        <dbReference type="ARBA" id="ARBA00008639"/>
    </source>
</evidence>
<dbReference type="PANTHER" id="PTHR43780:SF2">
    <property type="entry name" value="1-AMINOCYCLOPROPANE-1-CARBOXYLATE DEAMINASE-RELATED"/>
    <property type="match status" value="1"/>
</dbReference>
<evidence type="ECO:0000256" key="3">
    <source>
        <dbReference type="ARBA" id="ARBA00022898"/>
    </source>
</evidence>
<evidence type="ECO:0000256" key="1">
    <source>
        <dbReference type="ARBA" id="ARBA00001933"/>
    </source>
</evidence>
<dbReference type="OrthoDB" id="9801249at2"/>
<evidence type="ECO:0000313" key="7">
    <source>
        <dbReference type="EMBL" id="POP51264.1"/>
    </source>
</evidence>
<evidence type="ECO:0000256" key="5">
    <source>
        <dbReference type="PIRSR" id="PIRSR006278-2"/>
    </source>
</evidence>
<dbReference type="Gene3D" id="3.40.50.1100">
    <property type="match status" value="2"/>
</dbReference>
<organism evidence="7 8">
    <name type="scientific">Zhongshania marina</name>
    <dbReference type="NCBI Taxonomy" id="2304603"/>
    <lineage>
        <taxon>Bacteria</taxon>
        <taxon>Pseudomonadati</taxon>
        <taxon>Pseudomonadota</taxon>
        <taxon>Gammaproteobacteria</taxon>
        <taxon>Cellvibrionales</taxon>
        <taxon>Spongiibacteraceae</taxon>
        <taxon>Zhongshania</taxon>
    </lineage>
</organism>
<feature type="active site" description="Nucleophile" evidence="4">
    <location>
        <position position="57"/>
    </location>
</feature>
<dbReference type="PIRSF" id="PIRSF006278">
    <property type="entry name" value="ACCD_DCysDesulf"/>
    <property type="match status" value="1"/>
</dbReference>
<gene>
    <name evidence="7" type="ORF">C0068_18305</name>
</gene>
<dbReference type="AlphaFoldDB" id="A0A2S4HBA5"/>
<dbReference type="InterPro" id="IPR036052">
    <property type="entry name" value="TrpB-like_PALP_sf"/>
</dbReference>
<proteinExistence type="inferred from homology"/>
<evidence type="ECO:0000256" key="4">
    <source>
        <dbReference type="PIRSR" id="PIRSR006278-1"/>
    </source>
</evidence>
<dbReference type="RefSeq" id="WP_103685910.1">
    <property type="nucleotide sequence ID" value="NZ_PQGG01000042.1"/>
</dbReference>
<dbReference type="GO" id="GO:0019148">
    <property type="term" value="F:D-cysteine desulfhydrase activity"/>
    <property type="evidence" value="ECO:0007669"/>
    <property type="project" value="TreeGrafter"/>
</dbReference>
<keyword evidence="3 5" id="KW-0663">Pyridoxal phosphate</keyword>
<comment type="cofactor">
    <cofactor evidence="1">
        <name>pyridoxal 5'-phosphate</name>
        <dbReference type="ChEBI" id="CHEBI:597326"/>
    </cofactor>
</comment>